<dbReference type="KEGG" id="mars:A8C75_12375"/>
<gene>
    <name evidence="8" type="ORF">A8C75_12375</name>
</gene>
<protein>
    <recommendedName>
        <fullName evidence="4">HTH-type transcriptional repressor AllR</fullName>
    </recommendedName>
    <alternativeName>
        <fullName evidence="5">Negative regulator of allantoin and glyoxylate utilization operons</fullName>
    </alternativeName>
</protein>
<dbReference type="InterPro" id="IPR050707">
    <property type="entry name" value="HTH_MetabolicPath_Reg"/>
</dbReference>
<dbReference type="PROSITE" id="PS51077">
    <property type="entry name" value="HTH_ICLR"/>
    <property type="match status" value="1"/>
</dbReference>
<dbReference type="SMART" id="SM00346">
    <property type="entry name" value="HTH_ICLR"/>
    <property type="match status" value="1"/>
</dbReference>
<dbReference type="GO" id="GO:0045892">
    <property type="term" value="P:negative regulation of DNA-templated transcription"/>
    <property type="evidence" value="ECO:0007669"/>
    <property type="project" value="TreeGrafter"/>
</dbReference>
<evidence type="ECO:0000313" key="8">
    <source>
        <dbReference type="EMBL" id="ANG63190.1"/>
    </source>
</evidence>
<evidence type="ECO:0000259" key="7">
    <source>
        <dbReference type="PROSITE" id="PS51078"/>
    </source>
</evidence>
<dbReference type="InterPro" id="IPR014757">
    <property type="entry name" value="Tscrpt_reg_IclR_C"/>
</dbReference>
<reference evidence="9" key="1">
    <citation type="submission" date="2016-05" db="EMBL/GenBank/DDBJ databases">
        <authorList>
            <person name="Baek K."/>
            <person name="Yang S.-J."/>
        </authorList>
    </citation>
    <scope>NUCLEOTIDE SEQUENCE [LARGE SCALE GENOMIC DNA]</scope>
    <source>
        <strain evidence="9">ST58-10</strain>
    </source>
</reference>
<dbReference type="InterPro" id="IPR005471">
    <property type="entry name" value="Tscrpt_reg_IclR_N"/>
</dbReference>
<keyword evidence="9" id="KW-1185">Reference proteome</keyword>
<dbReference type="RefSeq" id="WP_067382713.1">
    <property type="nucleotide sequence ID" value="NZ_CP015839.1"/>
</dbReference>
<dbReference type="Proteomes" id="UP000078070">
    <property type="component" value="Chromosome"/>
</dbReference>
<dbReference type="PANTHER" id="PTHR30136:SF24">
    <property type="entry name" value="HTH-TYPE TRANSCRIPTIONAL REPRESSOR ALLR"/>
    <property type="match status" value="1"/>
</dbReference>
<dbReference type="Gene3D" id="1.10.10.10">
    <property type="entry name" value="Winged helix-like DNA-binding domain superfamily/Winged helix DNA-binding domain"/>
    <property type="match status" value="1"/>
</dbReference>
<evidence type="ECO:0000256" key="1">
    <source>
        <dbReference type="ARBA" id="ARBA00023015"/>
    </source>
</evidence>
<accession>A0A1A9EZM4</accession>
<dbReference type="PROSITE" id="PS51078">
    <property type="entry name" value="ICLR_ED"/>
    <property type="match status" value="1"/>
</dbReference>
<organism evidence="8 9">
    <name type="scientific">Marinobacterium aestuarii</name>
    <dbReference type="NCBI Taxonomy" id="1821621"/>
    <lineage>
        <taxon>Bacteria</taxon>
        <taxon>Pseudomonadati</taxon>
        <taxon>Pseudomonadota</taxon>
        <taxon>Gammaproteobacteria</taxon>
        <taxon>Oceanospirillales</taxon>
        <taxon>Oceanospirillaceae</taxon>
        <taxon>Marinobacterium</taxon>
    </lineage>
</organism>
<dbReference type="PANTHER" id="PTHR30136">
    <property type="entry name" value="HELIX-TURN-HELIX TRANSCRIPTIONAL REGULATOR, ICLR FAMILY"/>
    <property type="match status" value="1"/>
</dbReference>
<evidence type="ECO:0000256" key="3">
    <source>
        <dbReference type="ARBA" id="ARBA00023163"/>
    </source>
</evidence>
<dbReference type="Gene3D" id="3.30.450.40">
    <property type="match status" value="1"/>
</dbReference>
<dbReference type="InterPro" id="IPR036388">
    <property type="entry name" value="WH-like_DNA-bd_sf"/>
</dbReference>
<dbReference type="GO" id="GO:0003677">
    <property type="term" value="F:DNA binding"/>
    <property type="evidence" value="ECO:0007669"/>
    <property type="project" value="UniProtKB-KW"/>
</dbReference>
<evidence type="ECO:0000259" key="6">
    <source>
        <dbReference type="PROSITE" id="PS51077"/>
    </source>
</evidence>
<dbReference type="Pfam" id="PF09339">
    <property type="entry name" value="HTH_IclR"/>
    <property type="match status" value="1"/>
</dbReference>
<evidence type="ECO:0000313" key="9">
    <source>
        <dbReference type="Proteomes" id="UP000078070"/>
    </source>
</evidence>
<dbReference type="EMBL" id="CP015839">
    <property type="protein sequence ID" value="ANG63190.1"/>
    <property type="molecule type" value="Genomic_DNA"/>
</dbReference>
<evidence type="ECO:0000256" key="2">
    <source>
        <dbReference type="ARBA" id="ARBA00023125"/>
    </source>
</evidence>
<evidence type="ECO:0000256" key="4">
    <source>
        <dbReference type="ARBA" id="ARBA00040379"/>
    </source>
</evidence>
<dbReference type="InterPro" id="IPR029016">
    <property type="entry name" value="GAF-like_dom_sf"/>
</dbReference>
<reference evidence="8 9" key="2">
    <citation type="journal article" date="2018" name="Int. J. Syst. Evol. Microbiol.">
        <title>Marinobacterium aestuarii sp. nov., a benzene-degrading marine bacterium isolated from estuary sediment.</title>
        <authorList>
            <person name="Bae S.S."/>
            <person name="Jung J."/>
            <person name="Chung D."/>
            <person name="Baek K."/>
        </authorList>
    </citation>
    <scope>NUCLEOTIDE SEQUENCE [LARGE SCALE GENOMIC DNA]</scope>
    <source>
        <strain evidence="8 9">ST58-10</strain>
    </source>
</reference>
<dbReference type="Pfam" id="PF01614">
    <property type="entry name" value="IclR_C"/>
    <property type="match status" value="1"/>
</dbReference>
<proteinExistence type="predicted"/>
<feature type="domain" description="IclR-ED" evidence="7">
    <location>
        <begin position="85"/>
        <end position="268"/>
    </location>
</feature>
<name>A0A1A9EZM4_9GAMM</name>
<feature type="domain" description="HTH iclR-type" evidence="6">
    <location>
        <begin position="22"/>
        <end position="84"/>
    </location>
</feature>
<dbReference type="SUPFAM" id="SSF55781">
    <property type="entry name" value="GAF domain-like"/>
    <property type="match status" value="1"/>
</dbReference>
<dbReference type="InterPro" id="IPR036390">
    <property type="entry name" value="WH_DNA-bd_sf"/>
</dbReference>
<dbReference type="SUPFAM" id="SSF46785">
    <property type="entry name" value="Winged helix' DNA-binding domain"/>
    <property type="match status" value="1"/>
</dbReference>
<sequence>MNDSLNDGPKAGKKTSSGAVQVQSLSRALLLLKRISASSNGLNLTELAGELALAPSTAHRLLNSMRQLGFVDFDEQSGLWTVGVTAFSVGSAYLKKRDFVAEARSHMKRLVAETGETSNLAILDGHNHVFVGQVECSEVMRMVVQIGSRGTLHAAGVGKALLSGLSDTEVTNIINHTGLASLTQNTITTPAVFMEELRKIRLQGFSVDDEEQVSGLRCIAANIYDENAEVIAAVSISGPSVRVSRDRLDHYSAAVMRAAAAITLAIGGTRPVQRASV</sequence>
<dbReference type="OrthoDB" id="9807558at2"/>
<keyword evidence="1" id="KW-0805">Transcription regulation</keyword>
<dbReference type="GO" id="GO:0003700">
    <property type="term" value="F:DNA-binding transcription factor activity"/>
    <property type="evidence" value="ECO:0007669"/>
    <property type="project" value="TreeGrafter"/>
</dbReference>
<evidence type="ECO:0000256" key="5">
    <source>
        <dbReference type="ARBA" id="ARBA00042627"/>
    </source>
</evidence>
<dbReference type="STRING" id="1821621.A8C75_12375"/>
<keyword evidence="3" id="KW-0804">Transcription</keyword>
<dbReference type="AlphaFoldDB" id="A0A1A9EZM4"/>
<keyword evidence="2" id="KW-0238">DNA-binding</keyword>